<evidence type="ECO:0008006" key="3">
    <source>
        <dbReference type="Google" id="ProtNLM"/>
    </source>
</evidence>
<dbReference type="Proteomes" id="UP000051012">
    <property type="component" value="Unassembled WGS sequence"/>
</dbReference>
<protein>
    <recommendedName>
        <fullName evidence="3">PorV/PorQ family protein</fullName>
    </recommendedName>
</protein>
<sequence length="299" mass="32538">MCRIVKLVLIPVILLATKYAGEFQELGVGGRACGMGGTGIAQFSDASVIYFNPAGSFYTERGVLLMHAENFAGLVKNDFGAIVLPKENMALGAGIQYISVGEIKLTTLPDTTSQPGSDNQPIPYDTVGTKDFVFYINASKGNKTLSYGANVKIFYRDLSVMSGFGGGLDLGLLLNIPYVRIGIAVRDFILSPLMWSNGTKETIYPKISCGVAPVIPIEKINSVITLECDFVKSIDVEGFNVNLGFEYAYKNFIFGRVGVYNGNYTLGIGLLYKNFRLDYALITHSELNNSNKFSAGLRF</sequence>
<evidence type="ECO:0000313" key="1">
    <source>
        <dbReference type="EMBL" id="KPJ72746.1"/>
    </source>
</evidence>
<evidence type="ECO:0000313" key="2">
    <source>
        <dbReference type="Proteomes" id="UP000051012"/>
    </source>
</evidence>
<accession>A0A0S7YDU8</accession>
<proteinExistence type="predicted"/>
<name>A0A0S7YDU8_UNCT6</name>
<organism evidence="1 2">
    <name type="scientific">candidate division TA06 bacterium DG_78</name>
    <dbReference type="NCBI Taxonomy" id="1703772"/>
    <lineage>
        <taxon>Bacteria</taxon>
        <taxon>Bacteria division TA06</taxon>
    </lineage>
</organism>
<dbReference type="EMBL" id="LJNI01000057">
    <property type="protein sequence ID" value="KPJ72746.1"/>
    <property type="molecule type" value="Genomic_DNA"/>
</dbReference>
<reference evidence="1 2" key="1">
    <citation type="journal article" date="2015" name="Microbiome">
        <title>Genomic resolution of linkages in carbon, nitrogen, and sulfur cycling among widespread estuary sediment bacteria.</title>
        <authorList>
            <person name="Baker B.J."/>
            <person name="Lazar C.S."/>
            <person name="Teske A.P."/>
            <person name="Dick G.J."/>
        </authorList>
    </citation>
    <scope>NUCLEOTIDE SEQUENCE [LARGE SCALE GENOMIC DNA]</scope>
    <source>
        <strain evidence="1">DG_78</strain>
    </source>
</reference>
<dbReference type="Gene3D" id="2.40.160.60">
    <property type="entry name" value="Outer membrane protein transport protein (OMPP1/FadL/TodX)"/>
    <property type="match status" value="1"/>
</dbReference>
<gene>
    <name evidence="1" type="ORF">AMJ52_05310</name>
</gene>
<comment type="caution">
    <text evidence="1">The sequence shown here is derived from an EMBL/GenBank/DDBJ whole genome shotgun (WGS) entry which is preliminary data.</text>
</comment>
<dbReference type="AlphaFoldDB" id="A0A0S7YDU8"/>